<dbReference type="Pfam" id="PF08327">
    <property type="entry name" value="AHSA1"/>
    <property type="match status" value="1"/>
</dbReference>
<feature type="domain" description="Activator of Hsp90 ATPase homologue 1/2-like C-terminal" evidence="2">
    <location>
        <begin position="26"/>
        <end position="143"/>
    </location>
</feature>
<dbReference type="Gene3D" id="3.30.530.20">
    <property type="match status" value="1"/>
</dbReference>
<comment type="similarity">
    <text evidence="1">Belongs to the AHA1 family.</text>
</comment>
<dbReference type="SUPFAM" id="SSF55961">
    <property type="entry name" value="Bet v1-like"/>
    <property type="match status" value="1"/>
</dbReference>
<name>A0A0U3HXL7_9MICC</name>
<dbReference type="EMBL" id="CP013254">
    <property type="protein sequence ID" value="ALU40112.1"/>
    <property type="molecule type" value="Genomic_DNA"/>
</dbReference>
<keyword evidence="6" id="KW-1185">Reference proteome</keyword>
<organism evidence="3 5">
    <name type="scientific">Kocuria flava</name>
    <dbReference type="NCBI Taxonomy" id="446860"/>
    <lineage>
        <taxon>Bacteria</taxon>
        <taxon>Bacillati</taxon>
        <taxon>Actinomycetota</taxon>
        <taxon>Actinomycetes</taxon>
        <taxon>Micrococcales</taxon>
        <taxon>Micrococcaceae</taxon>
        <taxon>Kocuria</taxon>
    </lineage>
</organism>
<evidence type="ECO:0000313" key="6">
    <source>
        <dbReference type="Proteomes" id="UP000321155"/>
    </source>
</evidence>
<gene>
    <name evidence="3" type="ORF">AS188_10575</name>
    <name evidence="4" type="ORF">KFL01_03580</name>
</gene>
<dbReference type="RefSeq" id="WP_058858813.1">
    <property type="nucleotide sequence ID" value="NZ_BJZR01000005.1"/>
</dbReference>
<evidence type="ECO:0000313" key="5">
    <source>
        <dbReference type="Proteomes" id="UP000057181"/>
    </source>
</evidence>
<evidence type="ECO:0000313" key="3">
    <source>
        <dbReference type="EMBL" id="ALU40112.1"/>
    </source>
</evidence>
<dbReference type="AlphaFoldDB" id="A0A0U3HXL7"/>
<evidence type="ECO:0000256" key="1">
    <source>
        <dbReference type="ARBA" id="ARBA00006817"/>
    </source>
</evidence>
<evidence type="ECO:0000259" key="2">
    <source>
        <dbReference type="Pfam" id="PF08327"/>
    </source>
</evidence>
<dbReference type="Proteomes" id="UP000321155">
    <property type="component" value="Unassembled WGS sequence"/>
</dbReference>
<reference evidence="4 6" key="2">
    <citation type="submission" date="2019-07" db="EMBL/GenBank/DDBJ databases">
        <title>Whole genome shotgun sequence of Kocuria flava NBRC 107626.</title>
        <authorList>
            <person name="Hosoyama A."/>
            <person name="Uohara A."/>
            <person name="Ohji S."/>
            <person name="Ichikawa N."/>
        </authorList>
    </citation>
    <scope>NUCLEOTIDE SEQUENCE [LARGE SCALE GENOMIC DNA]</scope>
    <source>
        <strain evidence="4 6">NBRC 107626</strain>
    </source>
</reference>
<dbReference type="InterPro" id="IPR013538">
    <property type="entry name" value="ASHA1/2-like_C"/>
</dbReference>
<dbReference type="InterPro" id="IPR023393">
    <property type="entry name" value="START-like_dom_sf"/>
</dbReference>
<evidence type="ECO:0000313" key="4">
    <source>
        <dbReference type="EMBL" id="GEO91052.1"/>
    </source>
</evidence>
<dbReference type="OrthoDB" id="8117292at2"/>
<dbReference type="KEGG" id="kfv:AS188_10575"/>
<dbReference type="Proteomes" id="UP000057181">
    <property type="component" value="Chromosome"/>
</dbReference>
<dbReference type="STRING" id="446860.AS188_10575"/>
<dbReference type="EMBL" id="BJZR01000005">
    <property type="protein sequence ID" value="GEO91052.1"/>
    <property type="molecule type" value="Genomic_DNA"/>
</dbReference>
<reference evidence="3 5" key="1">
    <citation type="submission" date="2015-11" db="EMBL/GenBank/DDBJ databases">
        <title>Complete Genome Sequence of Kocuria flava strain HO-9041.</title>
        <authorList>
            <person name="Zhou M."/>
            <person name="Dai J."/>
        </authorList>
    </citation>
    <scope>NUCLEOTIDE SEQUENCE [LARGE SCALE GENOMIC DNA]</scope>
    <source>
        <strain evidence="3 5">HO-9041</strain>
    </source>
</reference>
<proteinExistence type="inferred from homology"/>
<accession>A0A0U3HXL7</accession>
<protein>
    <recommendedName>
        <fullName evidence="2">Activator of Hsp90 ATPase homologue 1/2-like C-terminal domain-containing protein</fullName>
    </recommendedName>
</protein>
<sequence length="178" mass="19921">MTPPRATGRPEIRRDGTWIVFVRHLDAPVEQAWAAVTDPRRLERWIGTWTGDPASGSVAFRMTAEEGMPEEVHHIEACEPPRLLRTRARGEGLDGQDHDWRLEIRLAEDGGGTALHLAQFLPEAAWAHSIGPGWDYYLDRLVAAETGGDVAAVDFGRDYHPALVPAYEQRFPLAPRRP</sequence>